<evidence type="ECO:0000256" key="1">
    <source>
        <dbReference type="SAM" id="MobiDB-lite"/>
    </source>
</evidence>
<feature type="region of interest" description="Disordered" evidence="1">
    <location>
        <begin position="57"/>
        <end position="85"/>
    </location>
</feature>
<reference evidence="2" key="1">
    <citation type="submission" date="2019-12" db="EMBL/GenBank/DDBJ databases">
        <title>An insight into the sialome of adult female Ixodes ricinus ticks feeding for 6 days.</title>
        <authorList>
            <person name="Perner J."/>
            <person name="Ribeiro J.M.C."/>
        </authorList>
    </citation>
    <scope>NUCLEOTIDE SEQUENCE</scope>
    <source>
        <strain evidence="2">Semi-engorged</strain>
        <tissue evidence="2">Salivary glands</tissue>
    </source>
</reference>
<protein>
    <submittedName>
        <fullName evidence="2">Uncharacterized protein</fullName>
    </submittedName>
</protein>
<dbReference type="EMBL" id="GIFC01014111">
    <property type="protein sequence ID" value="MXU96194.1"/>
    <property type="molecule type" value="Transcribed_RNA"/>
</dbReference>
<sequence length="208" mass="22307">MLPLPLPASALCHLADCLRAAAIPRRPPLHQQFQDADPRVLVQGSRGKAHLWLRRKTAAGKRDTAPEAQFVGTGPPAPRRTPRRPVRPLLLGRHSGAAPVAPRALLCGFGRPPAITPARPMPSGPAPRRALPNGDSPLVSARARLVQRNGTELRFCAACRRRVASAGESAFRDEDHIPCNNATHLPFVFVSCSFGGGLLGCLPKMRST</sequence>
<dbReference type="AlphaFoldDB" id="A0A6B0V309"/>
<organism evidence="2">
    <name type="scientific">Ixodes ricinus</name>
    <name type="common">Common tick</name>
    <name type="synonym">Acarus ricinus</name>
    <dbReference type="NCBI Taxonomy" id="34613"/>
    <lineage>
        <taxon>Eukaryota</taxon>
        <taxon>Metazoa</taxon>
        <taxon>Ecdysozoa</taxon>
        <taxon>Arthropoda</taxon>
        <taxon>Chelicerata</taxon>
        <taxon>Arachnida</taxon>
        <taxon>Acari</taxon>
        <taxon>Parasitiformes</taxon>
        <taxon>Ixodida</taxon>
        <taxon>Ixodoidea</taxon>
        <taxon>Ixodidae</taxon>
        <taxon>Ixodinae</taxon>
        <taxon>Ixodes</taxon>
    </lineage>
</organism>
<proteinExistence type="predicted"/>
<accession>A0A6B0V309</accession>
<evidence type="ECO:0000313" key="2">
    <source>
        <dbReference type="EMBL" id="MXU96194.1"/>
    </source>
</evidence>
<name>A0A6B0V309_IXORI</name>